<name>A0A0A6PN84_9GAMM</name>
<dbReference type="Proteomes" id="UP000030428">
    <property type="component" value="Unassembled WGS sequence"/>
</dbReference>
<dbReference type="NCBIfam" id="TIGR04085">
    <property type="entry name" value="rSAM_more_4Fe4S"/>
    <property type="match status" value="1"/>
</dbReference>
<feature type="domain" description="Radical SAM core" evidence="7">
    <location>
        <begin position="12"/>
        <end position="161"/>
    </location>
</feature>
<keyword evidence="4" id="KW-0408">Iron</keyword>
<dbReference type="EMBL" id="JSZA02000393">
    <property type="protein sequence ID" value="KHD11664.1"/>
    <property type="molecule type" value="Genomic_DNA"/>
</dbReference>
<dbReference type="GO" id="GO:0051536">
    <property type="term" value="F:iron-sulfur cluster binding"/>
    <property type="evidence" value="ECO:0007669"/>
    <property type="project" value="UniProtKB-KW"/>
</dbReference>
<gene>
    <name evidence="8" type="ORF">PN36_34725</name>
</gene>
<organism evidence="8 9">
    <name type="scientific">Candidatus Thiomargarita nelsonii</name>
    <dbReference type="NCBI Taxonomy" id="1003181"/>
    <lineage>
        <taxon>Bacteria</taxon>
        <taxon>Pseudomonadati</taxon>
        <taxon>Pseudomonadota</taxon>
        <taxon>Gammaproteobacteria</taxon>
        <taxon>Thiotrichales</taxon>
        <taxon>Thiotrichaceae</taxon>
        <taxon>Thiomargarita</taxon>
    </lineage>
</organism>
<proteinExistence type="inferred from homology"/>
<dbReference type="SFLD" id="SFLDG01386">
    <property type="entry name" value="main_SPASM_domain-containing"/>
    <property type="match status" value="1"/>
</dbReference>
<dbReference type="InterPro" id="IPR013785">
    <property type="entry name" value="Aldolase_TIM"/>
</dbReference>
<accession>A0A0A6PN84</accession>
<dbReference type="InterPro" id="IPR058240">
    <property type="entry name" value="rSAM_sf"/>
</dbReference>
<dbReference type="SFLD" id="SFLDS00029">
    <property type="entry name" value="Radical_SAM"/>
    <property type="match status" value="1"/>
</dbReference>
<reference evidence="8 9" key="1">
    <citation type="journal article" date="2016" name="Front. Microbiol.">
        <title>Single-Cell (Meta-)Genomics of a Dimorphic Candidatus Thiomargarita nelsonii Reveals Genomic Plasticity.</title>
        <authorList>
            <person name="Flood B.E."/>
            <person name="Fliss P."/>
            <person name="Jones D.S."/>
            <person name="Dick G.J."/>
            <person name="Jain S."/>
            <person name="Kaster A.K."/>
            <person name="Winkel M."/>
            <person name="Mussmann M."/>
            <person name="Bailey J."/>
        </authorList>
    </citation>
    <scope>NUCLEOTIDE SEQUENCE [LARGE SCALE GENOMIC DNA]</scope>
    <source>
        <strain evidence="8">Hydrate Ridge</strain>
    </source>
</reference>
<evidence type="ECO:0000256" key="2">
    <source>
        <dbReference type="ARBA" id="ARBA00022691"/>
    </source>
</evidence>
<evidence type="ECO:0000256" key="1">
    <source>
        <dbReference type="ARBA" id="ARBA00001966"/>
    </source>
</evidence>
<evidence type="ECO:0000313" key="9">
    <source>
        <dbReference type="Proteomes" id="UP000030428"/>
    </source>
</evidence>
<dbReference type="PANTHER" id="PTHR43273">
    <property type="entry name" value="ANAEROBIC SULFATASE-MATURATING ENZYME HOMOLOG ASLB-RELATED"/>
    <property type="match status" value="1"/>
</dbReference>
<dbReference type="Gene3D" id="3.20.20.70">
    <property type="entry name" value="Aldolase class I"/>
    <property type="match status" value="1"/>
</dbReference>
<dbReference type="InterPro" id="IPR023867">
    <property type="entry name" value="Sulphatase_maturase_rSAM"/>
</dbReference>
<keyword evidence="9" id="KW-1185">Reference proteome</keyword>
<dbReference type="AlphaFoldDB" id="A0A0A6PN84"/>
<dbReference type="GO" id="GO:0016491">
    <property type="term" value="F:oxidoreductase activity"/>
    <property type="evidence" value="ECO:0007669"/>
    <property type="project" value="InterPro"/>
</dbReference>
<dbReference type="SFLD" id="SFLDG01384">
    <property type="entry name" value="thioether_bond_formation_requi"/>
    <property type="match status" value="1"/>
</dbReference>
<dbReference type="PANTHER" id="PTHR43273:SF3">
    <property type="entry name" value="ANAEROBIC SULFATASE-MATURATING ENZYME HOMOLOG ASLB-RELATED"/>
    <property type="match status" value="1"/>
</dbReference>
<evidence type="ECO:0000256" key="6">
    <source>
        <dbReference type="ARBA" id="ARBA00023601"/>
    </source>
</evidence>
<dbReference type="CDD" id="cd01335">
    <property type="entry name" value="Radical_SAM"/>
    <property type="match status" value="1"/>
</dbReference>
<dbReference type="InterPro" id="IPR007197">
    <property type="entry name" value="rSAM"/>
</dbReference>
<comment type="cofactor">
    <cofactor evidence="1">
        <name>[4Fe-4S] cluster</name>
        <dbReference type="ChEBI" id="CHEBI:49883"/>
    </cofactor>
</comment>
<comment type="similarity">
    <text evidence="6">Belongs to the radical SAM superfamily. Anaerobic sulfatase-maturating enzyme family.</text>
</comment>
<keyword evidence="5" id="KW-0411">Iron-sulfur</keyword>
<dbReference type="InterPro" id="IPR023885">
    <property type="entry name" value="4Fe4S-binding_SPASM_dom"/>
</dbReference>
<keyword evidence="2" id="KW-0949">S-adenosyl-L-methionine</keyword>
<evidence type="ECO:0000256" key="3">
    <source>
        <dbReference type="ARBA" id="ARBA00022723"/>
    </source>
</evidence>
<keyword evidence="3" id="KW-0479">Metal-binding</keyword>
<evidence type="ECO:0000256" key="4">
    <source>
        <dbReference type="ARBA" id="ARBA00023004"/>
    </source>
</evidence>
<sequence length="360" mass="40683">MPTMNAKYISIFVTTDCDLGCSYCYAQQGRDDNVIDVEFAKVAIDDFFSKYPHRGIRFQGGGEPTLRLNAMRDILDYSRNKWGEVNVELQTHGAFDKETLKWIKDNVNIVWVSHDGLPDVQNIHRPDMQGGKTNLIVESNIKRLIESGITVGIRCCITTLNVDRQVEIVDYLSSLGVKTIYGDNIFSTDANEYMNHLYSVPSWQDYTEGFIKAKKRAKKIGVFYGSWLTVNFHSETTHNCSSCIPYPRLTTDGYVSSCDVTSLGKDGPDIFIYGKWNSNTKQINYNKKQSVILNSRSLENLDRCKHCSIGPYCAGSCAGKVYLKTGSLFTMDHETCKATKKLAHYLPLGMGKEEHEIEHP</sequence>
<comment type="caution">
    <text evidence="8">The sequence shown here is derived from an EMBL/GenBank/DDBJ whole genome shotgun (WGS) entry which is preliminary data.</text>
</comment>
<evidence type="ECO:0000313" key="8">
    <source>
        <dbReference type="EMBL" id="KHD11664.1"/>
    </source>
</evidence>
<evidence type="ECO:0000256" key="5">
    <source>
        <dbReference type="ARBA" id="ARBA00023014"/>
    </source>
</evidence>
<dbReference type="SFLD" id="SFLDG01067">
    <property type="entry name" value="SPASM/twitch_domain_containing"/>
    <property type="match status" value="1"/>
</dbReference>
<dbReference type="Pfam" id="PF04055">
    <property type="entry name" value="Radical_SAM"/>
    <property type="match status" value="1"/>
</dbReference>
<evidence type="ECO:0000259" key="7">
    <source>
        <dbReference type="Pfam" id="PF04055"/>
    </source>
</evidence>
<dbReference type="GO" id="GO:0046872">
    <property type="term" value="F:metal ion binding"/>
    <property type="evidence" value="ECO:0007669"/>
    <property type="project" value="UniProtKB-KW"/>
</dbReference>
<protein>
    <recommendedName>
        <fullName evidence="7">Radical SAM core domain-containing protein</fullName>
    </recommendedName>
</protein>
<dbReference type="SUPFAM" id="SSF102114">
    <property type="entry name" value="Radical SAM enzymes"/>
    <property type="match status" value="1"/>
</dbReference>